<sequence length="88" mass="9330">MHDAWSHLSSVNPVFGRSGCGAGGRTHRQSLCGFTEAEFGHSGVCVRCAPAADGRYGCLCLQASLPTVKSSPARKRPSGAEPKRTRRT</sequence>
<dbReference type="EMBL" id="CAAE01014999">
    <property type="protein sequence ID" value="CAG08518.1"/>
    <property type="molecule type" value="Genomic_DNA"/>
</dbReference>
<proteinExistence type="predicted"/>
<accession>Q4RSW4</accession>
<gene>
    <name evidence="2" type="ORF">GSTENG00029520001</name>
</gene>
<comment type="caution">
    <text evidence="2">The sequence shown here is derived from an EMBL/GenBank/DDBJ whole genome shotgun (WGS) entry which is preliminary data.</text>
</comment>
<reference evidence="2" key="1">
    <citation type="journal article" date="2004" name="Nature">
        <title>Genome duplication in the teleost fish Tetraodon nigroviridis reveals the early vertebrate proto-karyotype.</title>
        <authorList>
            <person name="Jaillon O."/>
            <person name="Aury J.-M."/>
            <person name="Brunet F."/>
            <person name="Petit J.-L."/>
            <person name="Stange-Thomann N."/>
            <person name="Mauceli E."/>
            <person name="Bouneau L."/>
            <person name="Fischer C."/>
            <person name="Ozouf-Costaz C."/>
            <person name="Bernot A."/>
            <person name="Nicaud S."/>
            <person name="Jaffe D."/>
            <person name="Fisher S."/>
            <person name="Lutfalla G."/>
            <person name="Dossat C."/>
            <person name="Segurens B."/>
            <person name="Dasilva C."/>
            <person name="Salanoubat M."/>
            <person name="Levy M."/>
            <person name="Boudet N."/>
            <person name="Castellano S."/>
            <person name="Anthouard V."/>
            <person name="Jubin C."/>
            <person name="Castelli V."/>
            <person name="Katinka M."/>
            <person name="Vacherie B."/>
            <person name="Biemont C."/>
            <person name="Skalli Z."/>
            <person name="Cattolico L."/>
            <person name="Poulain J."/>
            <person name="De Berardinis V."/>
            <person name="Cruaud C."/>
            <person name="Duprat S."/>
            <person name="Brottier P."/>
            <person name="Coutanceau J.-P."/>
            <person name="Gouzy J."/>
            <person name="Parra G."/>
            <person name="Lardier G."/>
            <person name="Chapple C."/>
            <person name="McKernan K.J."/>
            <person name="McEwan P."/>
            <person name="Bosak S."/>
            <person name="Kellis M."/>
            <person name="Volff J.-N."/>
            <person name="Guigo R."/>
            <person name="Zody M.C."/>
            <person name="Mesirov J."/>
            <person name="Lindblad-Toh K."/>
            <person name="Birren B."/>
            <person name="Nusbaum C."/>
            <person name="Kahn D."/>
            <person name="Robinson-Rechavi M."/>
            <person name="Laudet V."/>
            <person name="Schachter V."/>
            <person name="Quetier F."/>
            <person name="Saurin W."/>
            <person name="Scarpelli C."/>
            <person name="Wincker P."/>
            <person name="Lander E.S."/>
            <person name="Weissenbach J."/>
            <person name="Roest Crollius H."/>
        </authorList>
    </citation>
    <scope>NUCLEOTIDE SEQUENCE [LARGE SCALE GENOMIC DNA]</scope>
</reference>
<organism evidence="2">
    <name type="scientific">Tetraodon nigroviridis</name>
    <name type="common">Spotted green pufferfish</name>
    <name type="synonym">Chelonodon nigroviridis</name>
    <dbReference type="NCBI Taxonomy" id="99883"/>
    <lineage>
        <taxon>Eukaryota</taxon>
        <taxon>Metazoa</taxon>
        <taxon>Chordata</taxon>
        <taxon>Craniata</taxon>
        <taxon>Vertebrata</taxon>
        <taxon>Euteleostomi</taxon>
        <taxon>Actinopterygii</taxon>
        <taxon>Neopterygii</taxon>
        <taxon>Teleostei</taxon>
        <taxon>Neoteleostei</taxon>
        <taxon>Acanthomorphata</taxon>
        <taxon>Eupercaria</taxon>
        <taxon>Tetraodontiformes</taxon>
        <taxon>Tetradontoidea</taxon>
        <taxon>Tetraodontidae</taxon>
        <taxon>Tetraodon</taxon>
    </lineage>
</organism>
<name>Q4RSW4_TETNG</name>
<protein>
    <submittedName>
        <fullName evidence="2">(spotted green pufferfish) hypothetical protein</fullName>
    </submittedName>
</protein>
<reference evidence="2" key="2">
    <citation type="submission" date="2004-02" db="EMBL/GenBank/DDBJ databases">
        <authorList>
            <consortium name="Genoscope"/>
            <consortium name="Whitehead Institute Centre for Genome Research"/>
        </authorList>
    </citation>
    <scope>NUCLEOTIDE SEQUENCE</scope>
</reference>
<dbReference type="AlphaFoldDB" id="Q4RSW4"/>
<feature type="region of interest" description="Disordered" evidence="1">
    <location>
        <begin position="68"/>
        <end position="88"/>
    </location>
</feature>
<dbReference type="KEGG" id="tng:GSTEN00029520G001"/>
<evidence type="ECO:0000313" key="2">
    <source>
        <dbReference type="EMBL" id="CAG08518.1"/>
    </source>
</evidence>
<evidence type="ECO:0000256" key="1">
    <source>
        <dbReference type="SAM" id="MobiDB-lite"/>
    </source>
</evidence>